<feature type="domain" description="CFEM" evidence="16">
    <location>
        <begin position="1"/>
        <end position="97"/>
    </location>
</feature>
<evidence type="ECO:0000256" key="15">
    <source>
        <dbReference type="SAM" id="Phobius"/>
    </source>
</evidence>
<gene>
    <name evidence="17" type="ORF">K504DRAFT_335103</name>
</gene>
<keyword evidence="14" id="KW-0479">Metal-binding</keyword>
<comment type="similarity">
    <text evidence="13">Belongs to the SAT4 family.</text>
</comment>
<evidence type="ECO:0000256" key="3">
    <source>
        <dbReference type="ARBA" id="ARBA00004613"/>
    </source>
</evidence>
<keyword evidence="12" id="KW-0449">Lipoprotein</keyword>
<keyword evidence="7 15" id="KW-0812">Transmembrane</keyword>
<sequence length="353" mass="39320">LEPRALTIADIPGCGIQCLFLTVPVSGCTIEDISCQCHNEDLAHSFSACMLANCTMSDSLDTAIVQADLCNLPNESKTREVVLYTSIVFSTAVIFVILRLAGKVLAKRITPDDYILTAAILLTAVPCGCVLFMTSMGFGEHLWNLKPGQLQQCLHFFLVSWSTYVIILGMIKVSLVMFYLQIFISRSFRIVAYTVMTYIVLSTLGIFFVTIFSCNPVKSFWNRDIKGKCLDINVIAYVNSANAIAQDVIILVLPMVNVGKLKIKWYKKVAVGVMFAVGTFGFITTILRLHTLLLFRISIDPTWDYVPVTIWTELELGSGFVCVSLPTIRILFTMIFPRNLLSSIMSRRNRSAS</sequence>
<keyword evidence="8" id="KW-0732">Signal</keyword>
<evidence type="ECO:0000256" key="2">
    <source>
        <dbReference type="ARBA" id="ARBA00004589"/>
    </source>
</evidence>
<feature type="transmembrane region" description="Helical" evidence="15">
    <location>
        <begin position="317"/>
        <end position="341"/>
    </location>
</feature>
<name>A0A6G1K7V6_9PLEO</name>
<feature type="transmembrane region" description="Helical" evidence="15">
    <location>
        <begin position="269"/>
        <end position="297"/>
    </location>
</feature>
<feature type="transmembrane region" description="Helical" evidence="15">
    <location>
        <begin position="154"/>
        <end position="178"/>
    </location>
</feature>
<dbReference type="PANTHER" id="PTHR33048">
    <property type="entry name" value="PTH11-LIKE INTEGRAL MEMBRANE PROTEIN (AFU_ORTHOLOGUE AFUA_5G11245)"/>
    <property type="match status" value="1"/>
</dbReference>
<dbReference type="InterPro" id="IPR008427">
    <property type="entry name" value="Extracellular_membr_CFEM_dom"/>
</dbReference>
<feature type="non-terminal residue" evidence="17">
    <location>
        <position position="1"/>
    </location>
</feature>
<keyword evidence="6" id="KW-0336">GPI-anchor</keyword>
<evidence type="ECO:0000256" key="6">
    <source>
        <dbReference type="ARBA" id="ARBA00022622"/>
    </source>
</evidence>
<dbReference type="OrthoDB" id="408702at2759"/>
<proteinExistence type="inferred from homology"/>
<evidence type="ECO:0000256" key="13">
    <source>
        <dbReference type="ARBA" id="ARBA00038359"/>
    </source>
</evidence>
<dbReference type="PANTHER" id="PTHR33048:SF131">
    <property type="entry name" value="INTEGRAL MEMBRANE PROTEIN"/>
    <property type="match status" value="1"/>
</dbReference>
<feature type="disulfide bond" evidence="14">
    <location>
        <begin position="28"/>
        <end position="35"/>
    </location>
</feature>
<feature type="disulfide bond" evidence="14">
    <location>
        <begin position="14"/>
        <end position="54"/>
    </location>
</feature>
<keyword evidence="9 15" id="KW-1133">Transmembrane helix</keyword>
<dbReference type="Pfam" id="PF20684">
    <property type="entry name" value="Fung_rhodopsin"/>
    <property type="match status" value="1"/>
</dbReference>
<comment type="similarity">
    <text evidence="4">Belongs to the RBT5 family.</text>
</comment>
<accession>A0A6G1K7V6</accession>
<evidence type="ECO:0000256" key="11">
    <source>
        <dbReference type="ARBA" id="ARBA00023157"/>
    </source>
</evidence>
<evidence type="ECO:0000256" key="7">
    <source>
        <dbReference type="ARBA" id="ARBA00022692"/>
    </source>
</evidence>
<dbReference type="GO" id="GO:0098552">
    <property type="term" value="C:side of membrane"/>
    <property type="evidence" value="ECO:0007669"/>
    <property type="project" value="UniProtKB-KW"/>
</dbReference>
<keyword evidence="5" id="KW-0964">Secreted</keyword>
<evidence type="ECO:0000256" key="9">
    <source>
        <dbReference type="ARBA" id="ARBA00022989"/>
    </source>
</evidence>
<protein>
    <recommendedName>
        <fullName evidence="16">CFEM domain-containing protein</fullName>
    </recommendedName>
</protein>
<dbReference type="AlphaFoldDB" id="A0A6G1K7V6"/>
<evidence type="ECO:0000256" key="10">
    <source>
        <dbReference type="ARBA" id="ARBA00023136"/>
    </source>
</evidence>
<keyword evidence="18" id="KW-1185">Reference proteome</keyword>
<evidence type="ECO:0000256" key="5">
    <source>
        <dbReference type="ARBA" id="ARBA00022525"/>
    </source>
</evidence>
<dbReference type="Pfam" id="PF05730">
    <property type="entry name" value="CFEM"/>
    <property type="match status" value="1"/>
</dbReference>
<evidence type="ECO:0000256" key="4">
    <source>
        <dbReference type="ARBA" id="ARBA00010031"/>
    </source>
</evidence>
<feature type="disulfide bond" evidence="14">
    <location>
        <begin position="18"/>
        <end position="49"/>
    </location>
</feature>
<keyword evidence="11 14" id="KW-1015">Disulfide bond</keyword>
<dbReference type="InterPro" id="IPR049326">
    <property type="entry name" value="Rhodopsin_dom_fungi"/>
</dbReference>
<feature type="non-terminal residue" evidence="17">
    <location>
        <position position="353"/>
    </location>
</feature>
<keyword evidence="6" id="KW-0325">Glycoprotein</keyword>
<evidence type="ECO:0000256" key="14">
    <source>
        <dbReference type="PROSITE-ProRule" id="PRU01356"/>
    </source>
</evidence>
<evidence type="ECO:0000256" key="1">
    <source>
        <dbReference type="ARBA" id="ARBA00004141"/>
    </source>
</evidence>
<dbReference type="PROSITE" id="PS52012">
    <property type="entry name" value="CFEM"/>
    <property type="match status" value="1"/>
</dbReference>
<comment type="subcellular location">
    <subcellularLocation>
        <location evidence="2">Membrane</location>
        <topology evidence="2">Lipid-anchor</topology>
        <topology evidence="2">GPI-anchor</topology>
    </subcellularLocation>
    <subcellularLocation>
        <location evidence="1">Membrane</location>
        <topology evidence="1">Multi-pass membrane protein</topology>
    </subcellularLocation>
    <subcellularLocation>
        <location evidence="3">Secreted</location>
    </subcellularLocation>
</comment>
<feature type="transmembrane region" description="Helical" evidence="15">
    <location>
        <begin position="190"/>
        <end position="212"/>
    </location>
</feature>
<dbReference type="GO" id="GO:0005576">
    <property type="term" value="C:extracellular region"/>
    <property type="evidence" value="ECO:0007669"/>
    <property type="project" value="UniProtKB-SubCell"/>
</dbReference>
<dbReference type="EMBL" id="MU005771">
    <property type="protein sequence ID" value="KAF2708615.1"/>
    <property type="molecule type" value="Genomic_DNA"/>
</dbReference>
<feature type="disulfide bond" evidence="14">
    <location>
        <begin position="37"/>
        <end position="70"/>
    </location>
</feature>
<evidence type="ECO:0000313" key="17">
    <source>
        <dbReference type="EMBL" id="KAF2708615.1"/>
    </source>
</evidence>
<organism evidence="17 18">
    <name type="scientific">Pleomassaria siparia CBS 279.74</name>
    <dbReference type="NCBI Taxonomy" id="1314801"/>
    <lineage>
        <taxon>Eukaryota</taxon>
        <taxon>Fungi</taxon>
        <taxon>Dikarya</taxon>
        <taxon>Ascomycota</taxon>
        <taxon>Pezizomycotina</taxon>
        <taxon>Dothideomycetes</taxon>
        <taxon>Pleosporomycetidae</taxon>
        <taxon>Pleosporales</taxon>
        <taxon>Pleomassariaceae</taxon>
        <taxon>Pleomassaria</taxon>
    </lineage>
</organism>
<keyword evidence="10 15" id="KW-0472">Membrane</keyword>
<dbReference type="GO" id="GO:0046872">
    <property type="term" value="F:metal ion binding"/>
    <property type="evidence" value="ECO:0007669"/>
    <property type="project" value="UniProtKB-UniRule"/>
</dbReference>
<evidence type="ECO:0000256" key="12">
    <source>
        <dbReference type="ARBA" id="ARBA00023288"/>
    </source>
</evidence>
<evidence type="ECO:0000259" key="16">
    <source>
        <dbReference type="PROSITE" id="PS52012"/>
    </source>
</evidence>
<keyword evidence="14" id="KW-0408">Iron</keyword>
<feature type="binding site" description="axial binding residue" evidence="14">
    <location>
        <position position="32"/>
    </location>
    <ligand>
        <name>heme</name>
        <dbReference type="ChEBI" id="CHEBI:30413"/>
    </ligand>
    <ligandPart>
        <name>Fe</name>
        <dbReference type="ChEBI" id="CHEBI:18248"/>
    </ligandPart>
</feature>
<evidence type="ECO:0000313" key="18">
    <source>
        <dbReference type="Proteomes" id="UP000799428"/>
    </source>
</evidence>
<feature type="transmembrane region" description="Helical" evidence="15">
    <location>
        <begin position="232"/>
        <end position="257"/>
    </location>
</feature>
<feature type="transmembrane region" description="Helical" evidence="15">
    <location>
        <begin position="81"/>
        <end position="102"/>
    </location>
</feature>
<evidence type="ECO:0000256" key="8">
    <source>
        <dbReference type="ARBA" id="ARBA00022729"/>
    </source>
</evidence>
<dbReference type="Proteomes" id="UP000799428">
    <property type="component" value="Unassembled WGS sequence"/>
</dbReference>
<reference evidence="17" key="1">
    <citation type="journal article" date="2020" name="Stud. Mycol.">
        <title>101 Dothideomycetes genomes: a test case for predicting lifestyles and emergence of pathogens.</title>
        <authorList>
            <person name="Haridas S."/>
            <person name="Albert R."/>
            <person name="Binder M."/>
            <person name="Bloem J."/>
            <person name="Labutti K."/>
            <person name="Salamov A."/>
            <person name="Andreopoulos B."/>
            <person name="Baker S."/>
            <person name="Barry K."/>
            <person name="Bills G."/>
            <person name="Bluhm B."/>
            <person name="Cannon C."/>
            <person name="Castanera R."/>
            <person name="Culley D."/>
            <person name="Daum C."/>
            <person name="Ezra D."/>
            <person name="Gonzalez J."/>
            <person name="Henrissat B."/>
            <person name="Kuo A."/>
            <person name="Liang C."/>
            <person name="Lipzen A."/>
            <person name="Lutzoni F."/>
            <person name="Magnuson J."/>
            <person name="Mondo S."/>
            <person name="Nolan M."/>
            <person name="Ohm R."/>
            <person name="Pangilinan J."/>
            <person name="Park H.-J."/>
            <person name="Ramirez L."/>
            <person name="Alfaro M."/>
            <person name="Sun H."/>
            <person name="Tritt A."/>
            <person name="Yoshinaga Y."/>
            <person name="Zwiers L.-H."/>
            <person name="Turgeon B."/>
            <person name="Goodwin S."/>
            <person name="Spatafora J."/>
            <person name="Crous P."/>
            <person name="Grigoriev I."/>
        </authorList>
    </citation>
    <scope>NUCLEOTIDE SEQUENCE</scope>
    <source>
        <strain evidence="17">CBS 279.74</strain>
    </source>
</reference>
<feature type="transmembrane region" description="Helical" evidence="15">
    <location>
        <begin position="114"/>
        <end position="134"/>
    </location>
</feature>
<dbReference type="InterPro" id="IPR052337">
    <property type="entry name" value="SAT4-like"/>
</dbReference>
<keyword evidence="14" id="KW-0349">Heme</keyword>